<keyword evidence="1" id="KW-0805">Transcription regulation</keyword>
<dbReference type="SMART" id="SM00418">
    <property type="entry name" value="HTH_ARSR"/>
    <property type="match status" value="1"/>
</dbReference>
<accession>A0A556CDB8</accession>
<dbReference type="InterPro" id="IPR036390">
    <property type="entry name" value="WH_DNA-bd_sf"/>
</dbReference>
<gene>
    <name evidence="5" type="ORF">FO013_11670</name>
</gene>
<evidence type="ECO:0000259" key="4">
    <source>
        <dbReference type="PROSITE" id="PS50987"/>
    </source>
</evidence>
<dbReference type="PROSITE" id="PS50987">
    <property type="entry name" value="HTH_ARSR_2"/>
    <property type="match status" value="1"/>
</dbReference>
<evidence type="ECO:0000256" key="1">
    <source>
        <dbReference type="ARBA" id="ARBA00023015"/>
    </source>
</evidence>
<organism evidence="5 6">
    <name type="scientific">Brevibacterium aurantiacum</name>
    <dbReference type="NCBI Taxonomy" id="273384"/>
    <lineage>
        <taxon>Bacteria</taxon>
        <taxon>Bacillati</taxon>
        <taxon>Actinomycetota</taxon>
        <taxon>Actinomycetes</taxon>
        <taxon>Micrococcales</taxon>
        <taxon>Brevibacteriaceae</taxon>
        <taxon>Brevibacterium</taxon>
    </lineage>
</organism>
<dbReference type="NCBIfam" id="NF033788">
    <property type="entry name" value="HTH_metalloreg"/>
    <property type="match status" value="1"/>
</dbReference>
<keyword evidence="6" id="KW-1185">Reference proteome</keyword>
<keyword evidence="2" id="KW-0238">DNA-binding</keyword>
<evidence type="ECO:0000313" key="5">
    <source>
        <dbReference type="EMBL" id="TSI15423.1"/>
    </source>
</evidence>
<dbReference type="PANTHER" id="PTHR33154">
    <property type="entry name" value="TRANSCRIPTIONAL REGULATOR, ARSR FAMILY"/>
    <property type="match status" value="1"/>
</dbReference>
<dbReference type="Pfam" id="PF12840">
    <property type="entry name" value="HTH_20"/>
    <property type="match status" value="1"/>
</dbReference>
<protein>
    <submittedName>
        <fullName evidence="5">Helix-turn-helix transcriptional regulator</fullName>
    </submittedName>
</protein>
<dbReference type="InterPro" id="IPR036388">
    <property type="entry name" value="WH-like_DNA-bd_sf"/>
</dbReference>
<dbReference type="InterPro" id="IPR001845">
    <property type="entry name" value="HTH_ArsR_DNA-bd_dom"/>
</dbReference>
<dbReference type="PANTHER" id="PTHR33154:SF33">
    <property type="entry name" value="TRANSCRIPTIONAL REPRESSOR SDPR"/>
    <property type="match status" value="1"/>
</dbReference>
<dbReference type="EMBL" id="VLTK01000006">
    <property type="protein sequence ID" value="TSI15423.1"/>
    <property type="molecule type" value="Genomic_DNA"/>
</dbReference>
<feature type="domain" description="HTH arsR-type" evidence="4">
    <location>
        <begin position="1"/>
        <end position="94"/>
    </location>
</feature>
<sequence>MADIFKALADPTRRTILDELVDRDDQTLFEICSRLSIKHDLGMSRQAVSQHLEVLEAAGLIRSRREGRYKFHRIDPLPLRSILKRWAIPQTTTQQHTTKTEESS</sequence>
<dbReference type="RefSeq" id="WP_143922718.1">
    <property type="nucleotide sequence ID" value="NZ_VLTK01000006.1"/>
</dbReference>
<keyword evidence="3" id="KW-0804">Transcription</keyword>
<dbReference type="GO" id="GO:0003700">
    <property type="term" value="F:DNA-binding transcription factor activity"/>
    <property type="evidence" value="ECO:0007669"/>
    <property type="project" value="InterPro"/>
</dbReference>
<dbReference type="InterPro" id="IPR051081">
    <property type="entry name" value="HTH_MetalResp_TranReg"/>
</dbReference>
<name>A0A556CDB8_BREAU</name>
<dbReference type="InterPro" id="IPR011991">
    <property type="entry name" value="ArsR-like_HTH"/>
</dbReference>
<comment type="caution">
    <text evidence="5">The sequence shown here is derived from an EMBL/GenBank/DDBJ whole genome shotgun (WGS) entry which is preliminary data.</text>
</comment>
<dbReference type="CDD" id="cd00090">
    <property type="entry name" value="HTH_ARSR"/>
    <property type="match status" value="1"/>
</dbReference>
<dbReference type="OrthoDB" id="9815653at2"/>
<proteinExistence type="predicted"/>
<dbReference type="Proteomes" id="UP000316406">
    <property type="component" value="Unassembled WGS sequence"/>
</dbReference>
<dbReference type="GO" id="GO:0003677">
    <property type="term" value="F:DNA binding"/>
    <property type="evidence" value="ECO:0007669"/>
    <property type="project" value="UniProtKB-KW"/>
</dbReference>
<evidence type="ECO:0000313" key="6">
    <source>
        <dbReference type="Proteomes" id="UP000316406"/>
    </source>
</evidence>
<dbReference type="PRINTS" id="PR00778">
    <property type="entry name" value="HTHARSR"/>
</dbReference>
<reference evidence="5 6" key="1">
    <citation type="submission" date="2019-07" db="EMBL/GenBank/DDBJ databases">
        <title>Draft genome sequence of Brevibacterium aurantiacum XU54 isolated from Xinjiang China.</title>
        <authorList>
            <person name="Xu X."/>
        </authorList>
    </citation>
    <scope>NUCLEOTIDE SEQUENCE [LARGE SCALE GENOMIC DNA]</scope>
    <source>
        <strain evidence="5 6">XU54</strain>
    </source>
</reference>
<evidence type="ECO:0000256" key="2">
    <source>
        <dbReference type="ARBA" id="ARBA00023125"/>
    </source>
</evidence>
<dbReference type="Gene3D" id="1.10.10.10">
    <property type="entry name" value="Winged helix-like DNA-binding domain superfamily/Winged helix DNA-binding domain"/>
    <property type="match status" value="1"/>
</dbReference>
<evidence type="ECO:0000256" key="3">
    <source>
        <dbReference type="ARBA" id="ARBA00023163"/>
    </source>
</evidence>
<dbReference type="SUPFAM" id="SSF46785">
    <property type="entry name" value="Winged helix' DNA-binding domain"/>
    <property type="match status" value="1"/>
</dbReference>
<dbReference type="AlphaFoldDB" id="A0A556CDB8"/>